<dbReference type="NCBIfam" id="TIGR00043">
    <property type="entry name" value="rRNA maturation RNase YbeY"/>
    <property type="match status" value="1"/>
</dbReference>
<keyword evidence="7" id="KW-0862">Zinc</keyword>
<keyword evidence="4" id="KW-0479">Metal-binding</keyword>
<dbReference type="InterPro" id="IPR020549">
    <property type="entry name" value="YbeY_CS"/>
</dbReference>
<dbReference type="SUPFAM" id="SSF55486">
    <property type="entry name" value="Metalloproteases ('zincins'), catalytic domain"/>
    <property type="match status" value="1"/>
</dbReference>
<dbReference type="InterPro" id="IPR023091">
    <property type="entry name" value="MetalPrtase_cat_dom_sf_prd"/>
</dbReference>
<dbReference type="InterPro" id="IPR002036">
    <property type="entry name" value="YbeY"/>
</dbReference>
<evidence type="ECO:0000256" key="3">
    <source>
        <dbReference type="ARBA" id="ARBA00022722"/>
    </source>
</evidence>
<dbReference type="Pfam" id="PF02130">
    <property type="entry name" value="YbeY"/>
    <property type="match status" value="1"/>
</dbReference>
<evidence type="ECO:0000256" key="7">
    <source>
        <dbReference type="ARBA" id="ARBA00022833"/>
    </source>
</evidence>
<dbReference type="AlphaFoldDB" id="A0A381QSL7"/>
<keyword evidence="5" id="KW-0255">Endonuclease</keyword>
<dbReference type="PROSITE" id="PS01306">
    <property type="entry name" value="UPF0054"/>
    <property type="match status" value="1"/>
</dbReference>
<evidence type="ECO:0000256" key="4">
    <source>
        <dbReference type="ARBA" id="ARBA00022723"/>
    </source>
</evidence>
<protein>
    <submittedName>
        <fullName evidence="8">Uncharacterized protein</fullName>
    </submittedName>
</protein>
<evidence type="ECO:0000256" key="6">
    <source>
        <dbReference type="ARBA" id="ARBA00022801"/>
    </source>
</evidence>
<keyword evidence="6" id="KW-0378">Hydrolase</keyword>
<dbReference type="GO" id="GO:0046872">
    <property type="term" value="F:metal ion binding"/>
    <property type="evidence" value="ECO:0007669"/>
    <property type="project" value="UniProtKB-KW"/>
</dbReference>
<comment type="cofactor">
    <cofactor evidence="1">
        <name>Zn(2+)</name>
        <dbReference type="ChEBI" id="CHEBI:29105"/>
    </cofactor>
</comment>
<dbReference type="GO" id="GO:0004222">
    <property type="term" value="F:metalloendopeptidase activity"/>
    <property type="evidence" value="ECO:0007669"/>
    <property type="project" value="InterPro"/>
</dbReference>
<sequence>MVVIQNIINDKLVDVDRVKDIAQRLMDDFGVGESELLVRLVSAVEIQVLNNEYRGKNQPTNVLSFASEIPVEVDEVILGDVVICVEVVREEAIVGDKDFAEHLSHMLIHGILHLLGYAHDELEAANKMESIEIEFLEKLGIKSPYT</sequence>
<name>A0A381QSL7_9ZZZZ</name>
<reference evidence="8" key="1">
    <citation type="submission" date="2018-05" db="EMBL/GenBank/DDBJ databases">
        <authorList>
            <person name="Lanie J.A."/>
            <person name="Ng W.-L."/>
            <person name="Kazmierczak K.M."/>
            <person name="Andrzejewski T.M."/>
            <person name="Davidsen T.M."/>
            <person name="Wayne K.J."/>
            <person name="Tettelin H."/>
            <person name="Glass J.I."/>
            <person name="Rusch D."/>
            <person name="Podicherti R."/>
            <person name="Tsui H.-C.T."/>
            <person name="Winkler M.E."/>
        </authorList>
    </citation>
    <scope>NUCLEOTIDE SEQUENCE</scope>
</reference>
<dbReference type="PANTHER" id="PTHR46986">
    <property type="entry name" value="ENDORIBONUCLEASE YBEY, CHLOROPLASTIC"/>
    <property type="match status" value="1"/>
</dbReference>
<keyword evidence="3" id="KW-0540">Nuclease</keyword>
<comment type="similarity">
    <text evidence="2">Belongs to the endoribonuclease YbeY family.</text>
</comment>
<accession>A0A381QSL7</accession>
<dbReference type="HAMAP" id="MF_00009">
    <property type="entry name" value="Endoribonucl_YbeY"/>
    <property type="match status" value="1"/>
</dbReference>
<proteinExistence type="inferred from homology"/>
<evidence type="ECO:0000256" key="5">
    <source>
        <dbReference type="ARBA" id="ARBA00022759"/>
    </source>
</evidence>
<dbReference type="GO" id="GO:0004519">
    <property type="term" value="F:endonuclease activity"/>
    <property type="evidence" value="ECO:0007669"/>
    <property type="project" value="UniProtKB-KW"/>
</dbReference>
<dbReference type="Gene3D" id="3.40.390.30">
    <property type="entry name" value="Metalloproteases ('zincins'), catalytic domain"/>
    <property type="match status" value="1"/>
</dbReference>
<evidence type="ECO:0000313" key="8">
    <source>
        <dbReference type="EMBL" id="SUZ81974.1"/>
    </source>
</evidence>
<dbReference type="PANTHER" id="PTHR46986:SF1">
    <property type="entry name" value="ENDORIBONUCLEASE YBEY, CHLOROPLASTIC"/>
    <property type="match status" value="1"/>
</dbReference>
<evidence type="ECO:0000256" key="1">
    <source>
        <dbReference type="ARBA" id="ARBA00001947"/>
    </source>
</evidence>
<evidence type="ECO:0000256" key="2">
    <source>
        <dbReference type="ARBA" id="ARBA00010875"/>
    </source>
</evidence>
<gene>
    <name evidence="8" type="ORF">METZ01_LOCUS34828</name>
</gene>
<dbReference type="GO" id="GO:0006364">
    <property type="term" value="P:rRNA processing"/>
    <property type="evidence" value="ECO:0007669"/>
    <property type="project" value="InterPro"/>
</dbReference>
<organism evidence="8">
    <name type="scientific">marine metagenome</name>
    <dbReference type="NCBI Taxonomy" id="408172"/>
    <lineage>
        <taxon>unclassified sequences</taxon>
        <taxon>metagenomes</taxon>
        <taxon>ecological metagenomes</taxon>
    </lineage>
</organism>
<dbReference type="EMBL" id="UINC01001485">
    <property type="protein sequence ID" value="SUZ81974.1"/>
    <property type="molecule type" value="Genomic_DNA"/>
</dbReference>